<dbReference type="InterPro" id="IPR036097">
    <property type="entry name" value="HisK_dim/P_sf"/>
</dbReference>
<dbReference type="EC" id="2.7.13.3" evidence="3"/>
<dbReference type="InterPro" id="IPR036890">
    <property type="entry name" value="HATPase_C_sf"/>
</dbReference>
<organism evidence="15 16">
    <name type="scientific">Slackia equolifaciens</name>
    <dbReference type="NCBI Taxonomy" id="498718"/>
    <lineage>
        <taxon>Bacteria</taxon>
        <taxon>Bacillati</taxon>
        <taxon>Actinomycetota</taxon>
        <taxon>Coriobacteriia</taxon>
        <taxon>Eggerthellales</taxon>
        <taxon>Eggerthellaceae</taxon>
        <taxon>Slackia</taxon>
    </lineage>
</organism>
<evidence type="ECO:0000256" key="10">
    <source>
        <dbReference type="ARBA" id="ARBA00023012"/>
    </source>
</evidence>
<feature type="domain" description="Histidine kinase" evidence="13">
    <location>
        <begin position="475"/>
        <end position="698"/>
    </location>
</feature>
<dbReference type="Gene3D" id="3.30.565.10">
    <property type="entry name" value="Histidine kinase-like ATPase, C-terminal domain"/>
    <property type="match status" value="1"/>
</dbReference>
<dbReference type="Proteomes" id="UP000786989">
    <property type="component" value="Unassembled WGS sequence"/>
</dbReference>
<evidence type="ECO:0000256" key="6">
    <source>
        <dbReference type="ARBA" id="ARBA00022679"/>
    </source>
</evidence>
<dbReference type="CDD" id="cd18773">
    <property type="entry name" value="PDC1_HK_sensor"/>
    <property type="match status" value="1"/>
</dbReference>
<dbReference type="InterPro" id="IPR029151">
    <property type="entry name" value="Sensor-like_sf"/>
</dbReference>
<feature type="transmembrane region" description="Helical" evidence="12">
    <location>
        <begin position="16"/>
        <end position="37"/>
    </location>
</feature>
<evidence type="ECO:0000256" key="8">
    <source>
        <dbReference type="ARBA" id="ARBA00022777"/>
    </source>
</evidence>
<dbReference type="PRINTS" id="PR00344">
    <property type="entry name" value="BCTRLSENSOR"/>
</dbReference>
<comment type="catalytic activity">
    <reaction evidence="1">
        <text>ATP + protein L-histidine = ADP + protein N-phospho-L-histidine.</text>
        <dbReference type="EC" id="2.7.13.3"/>
    </reaction>
</comment>
<dbReference type="Pfam" id="PF00072">
    <property type="entry name" value="Response_reg"/>
    <property type="match status" value="1"/>
</dbReference>
<dbReference type="SUPFAM" id="SSF52172">
    <property type="entry name" value="CheY-like"/>
    <property type="match status" value="1"/>
</dbReference>
<dbReference type="EMBL" id="DYWI01000016">
    <property type="protein sequence ID" value="HJF64674.1"/>
    <property type="molecule type" value="Genomic_DNA"/>
</dbReference>
<dbReference type="CDD" id="cd17546">
    <property type="entry name" value="REC_hyHK_CKI1_RcsC-like"/>
    <property type="match status" value="1"/>
</dbReference>
<feature type="domain" description="Response regulatory" evidence="14">
    <location>
        <begin position="725"/>
        <end position="846"/>
    </location>
</feature>
<dbReference type="InterPro" id="IPR004358">
    <property type="entry name" value="Sig_transdc_His_kin-like_C"/>
</dbReference>
<keyword evidence="9 12" id="KW-1133">Transmembrane helix</keyword>
<dbReference type="SMART" id="SM00388">
    <property type="entry name" value="HisKA"/>
    <property type="match status" value="1"/>
</dbReference>
<keyword evidence="7 12" id="KW-0812">Transmembrane</keyword>
<evidence type="ECO:0000259" key="14">
    <source>
        <dbReference type="PROSITE" id="PS50110"/>
    </source>
</evidence>
<keyword evidence="5 11" id="KW-0597">Phosphoprotein</keyword>
<dbReference type="SUPFAM" id="SSF55874">
    <property type="entry name" value="ATPase domain of HSP90 chaperone/DNA topoisomerase II/histidine kinase"/>
    <property type="match status" value="1"/>
</dbReference>
<dbReference type="CDD" id="cd00082">
    <property type="entry name" value="HisKA"/>
    <property type="match status" value="1"/>
</dbReference>
<evidence type="ECO:0000259" key="13">
    <source>
        <dbReference type="PROSITE" id="PS50109"/>
    </source>
</evidence>
<dbReference type="InterPro" id="IPR011006">
    <property type="entry name" value="CheY-like_superfamily"/>
</dbReference>
<keyword evidence="6" id="KW-0808">Transferase</keyword>
<sequence>MNETAPKRRSFLTSSLAIKIGAVLAIALSLLIAWSIYLVRDKLLTNANDMGSSLAASYAAEEENRTSMYGLLMNMVASSLNHALENGEDTQAYESLLRQYDTNIEDSLGVNIIDPYAVIDGRIVTGDSWRGDPDYNYAASPWYAEAIAADGHVVFTDAYTDAITGEELITLAVKLEGDGNVLAFDILLENYHTHRNRASLPQGSSYFLYDESGTLIYTASGADVDDAQTASWAEDLRTAVLGGELEGHLSTISDPSGITNGVYYSEMSNGWLSVITIPIKDILQDGWDTAIVTLAVICLALFILVIAIIIRGYLDSRKMQHTEDTLKILGDTFYAIYRIDYDAGTYETIKSSPDVREGLGQSGSYSHMLAMIGNVVEKRTFDAFEQSFSLENIRKLAAEGIEEFGGDYRRRFPDGYKWVNIRLIYNRDLGLNEVAMCFREVDAEKRLQLQQQALLESALDSARQTVDKKSAFFSNVSHDMRTPLNAVIGLSSLARTNLDDCEKTEDYLTKIEQAGSQLLTLVNDVLDMSRIEHGKETELAFSPCDLAQCVEDGVALFKEAAERDGKVLRVQTEAGIPVVMCDPARIGQILNNLVSNAVKYSLPGDTVNVKLDVVSRRPKMCKCRLIVEDTGIGMSQDFLEHIFEPFARETTFSPAKVSGTGLGMPIVKSLVQQMSGEISVQSELGTGSMFTVVLPLRIAEKSELTEAKADEAGDNAPDFDLEGKRLLVAEDNEINMEIMQEMLGAMGAEVIPAINGREAVSAFEATDPGYIDAILMDMQMPEMDGCEACRAIRALERPDAKTVPVIAVTANAFAEDIARTTEAGMNAHVSKPIDFNVLISVLAKTCGK</sequence>
<accession>A0A9D2UV42</accession>
<dbReference type="AlphaFoldDB" id="A0A9D2UV42"/>
<evidence type="ECO:0000313" key="16">
    <source>
        <dbReference type="Proteomes" id="UP000786989"/>
    </source>
</evidence>
<dbReference type="InterPro" id="IPR005467">
    <property type="entry name" value="His_kinase_dom"/>
</dbReference>
<dbReference type="SUPFAM" id="SSF103190">
    <property type="entry name" value="Sensory domain-like"/>
    <property type="match status" value="1"/>
</dbReference>
<dbReference type="SMART" id="SM00387">
    <property type="entry name" value="HATPase_c"/>
    <property type="match status" value="1"/>
</dbReference>
<keyword evidence="10" id="KW-0902">Two-component regulatory system</keyword>
<dbReference type="Pfam" id="PF02518">
    <property type="entry name" value="HATPase_c"/>
    <property type="match status" value="1"/>
</dbReference>
<proteinExistence type="predicted"/>
<dbReference type="PROSITE" id="PS50110">
    <property type="entry name" value="RESPONSE_REGULATORY"/>
    <property type="match status" value="1"/>
</dbReference>
<protein>
    <recommendedName>
        <fullName evidence="3">histidine kinase</fullName>
        <ecNumber evidence="3">2.7.13.3</ecNumber>
    </recommendedName>
</protein>
<comment type="subcellular location">
    <subcellularLocation>
        <location evidence="2">Cell membrane</location>
        <topology evidence="2">Multi-pass membrane protein</topology>
    </subcellularLocation>
</comment>
<evidence type="ECO:0000256" key="7">
    <source>
        <dbReference type="ARBA" id="ARBA00022692"/>
    </source>
</evidence>
<dbReference type="Gene3D" id="1.10.287.130">
    <property type="match status" value="1"/>
</dbReference>
<comment type="caution">
    <text evidence="15">The sequence shown here is derived from an EMBL/GenBank/DDBJ whole genome shotgun (WGS) entry which is preliminary data.</text>
</comment>
<feature type="modified residue" description="4-aspartylphosphate" evidence="11">
    <location>
        <position position="777"/>
    </location>
</feature>
<reference evidence="15" key="1">
    <citation type="journal article" date="2021" name="PeerJ">
        <title>Extensive microbial diversity within the chicken gut microbiome revealed by metagenomics and culture.</title>
        <authorList>
            <person name="Gilroy R."/>
            <person name="Ravi A."/>
            <person name="Getino M."/>
            <person name="Pursley I."/>
            <person name="Horton D.L."/>
            <person name="Alikhan N.F."/>
            <person name="Baker D."/>
            <person name="Gharbi K."/>
            <person name="Hall N."/>
            <person name="Watson M."/>
            <person name="Adriaenssens E.M."/>
            <person name="Foster-Nyarko E."/>
            <person name="Jarju S."/>
            <person name="Secka A."/>
            <person name="Antonio M."/>
            <person name="Oren A."/>
            <person name="Chaudhuri R.R."/>
            <person name="La Ragione R."/>
            <person name="Hildebrand F."/>
            <person name="Pallen M.J."/>
        </authorList>
    </citation>
    <scope>NUCLEOTIDE SEQUENCE</scope>
    <source>
        <strain evidence="15">ChiGjej6B6-11269</strain>
    </source>
</reference>
<keyword evidence="12" id="KW-0472">Membrane</keyword>
<evidence type="ECO:0000313" key="15">
    <source>
        <dbReference type="EMBL" id="HJF64674.1"/>
    </source>
</evidence>
<reference evidence="15" key="2">
    <citation type="submission" date="2021-09" db="EMBL/GenBank/DDBJ databases">
        <authorList>
            <person name="Gilroy R."/>
        </authorList>
    </citation>
    <scope>NUCLEOTIDE SEQUENCE</scope>
    <source>
        <strain evidence="15">ChiGjej6B6-11269</strain>
    </source>
</reference>
<dbReference type="PROSITE" id="PS50109">
    <property type="entry name" value="HIS_KIN"/>
    <property type="match status" value="1"/>
</dbReference>
<keyword evidence="4" id="KW-1003">Cell membrane</keyword>
<evidence type="ECO:0000256" key="11">
    <source>
        <dbReference type="PROSITE-ProRule" id="PRU00169"/>
    </source>
</evidence>
<keyword evidence="8" id="KW-0418">Kinase</keyword>
<evidence type="ECO:0000256" key="3">
    <source>
        <dbReference type="ARBA" id="ARBA00012438"/>
    </source>
</evidence>
<evidence type="ECO:0000256" key="9">
    <source>
        <dbReference type="ARBA" id="ARBA00022989"/>
    </source>
</evidence>
<dbReference type="SMART" id="SM00448">
    <property type="entry name" value="REC"/>
    <property type="match status" value="1"/>
</dbReference>
<dbReference type="SUPFAM" id="SSF47384">
    <property type="entry name" value="Homodimeric domain of signal transducing histidine kinase"/>
    <property type="match status" value="1"/>
</dbReference>
<evidence type="ECO:0000256" key="1">
    <source>
        <dbReference type="ARBA" id="ARBA00000085"/>
    </source>
</evidence>
<dbReference type="Gene3D" id="3.30.450.20">
    <property type="entry name" value="PAS domain"/>
    <property type="match status" value="1"/>
</dbReference>
<gene>
    <name evidence="15" type="ORF">K8U77_00960</name>
</gene>
<dbReference type="GO" id="GO:0009927">
    <property type="term" value="F:histidine phosphotransfer kinase activity"/>
    <property type="evidence" value="ECO:0007669"/>
    <property type="project" value="TreeGrafter"/>
</dbReference>
<evidence type="ECO:0000256" key="12">
    <source>
        <dbReference type="SAM" id="Phobius"/>
    </source>
</evidence>
<dbReference type="PANTHER" id="PTHR43047:SF72">
    <property type="entry name" value="OSMOSENSING HISTIDINE PROTEIN KINASE SLN1"/>
    <property type="match status" value="1"/>
</dbReference>
<name>A0A9D2UV42_9ACTN</name>
<dbReference type="GO" id="GO:0005886">
    <property type="term" value="C:plasma membrane"/>
    <property type="evidence" value="ECO:0007669"/>
    <property type="project" value="UniProtKB-SubCell"/>
</dbReference>
<dbReference type="InterPro" id="IPR001789">
    <property type="entry name" value="Sig_transdc_resp-reg_receiver"/>
</dbReference>
<evidence type="ECO:0000256" key="5">
    <source>
        <dbReference type="ARBA" id="ARBA00022553"/>
    </source>
</evidence>
<dbReference type="Gene3D" id="3.40.50.2300">
    <property type="match status" value="1"/>
</dbReference>
<evidence type="ECO:0000256" key="2">
    <source>
        <dbReference type="ARBA" id="ARBA00004651"/>
    </source>
</evidence>
<dbReference type="GO" id="GO:0000155">
    <property type="term" value="F:phosphorelay sensor kinase activity"/>
    <property type="evidence" value="ECO:0007669"/>
    <property type="project" value="InterPro"/>
</dbReference>
<feature type="transmembrane region" description="Helical" evidence="12">
    <location>
        <begin position="290"/>
        <end position="310"/>
    </location>
</feature>
<dbReference type="Pfam" id="PF00512">
    <property type="entry name" value="HisKA"/>
    <property type="match status" value="1"/>
</dbReference>
<dbReference type="PANTHER" id="PTHR43047">
    <property type="entry name" value="TWO-COMPONENT HISTIDINE PROTEIN KINASE"/>
    <property type="match status" value="1"/>
</dbReference>
<dbReference type="InterPro" id="IPR003661">
    <property type="entry name" value="HisK_dim/P_dom"/>
</dbReference>
<dbReference type="InterPro" id="IPR003594">
    <property type="entry name" value="HATPase_dom"/>
</dbReference>
<evidence type="ECO:0000256" key="4">
    <source>
        <dbReference type="ARBA" id="ARBA00022475"/>
    </source>
</evidence>